<comment type="caution">
    <text evidence="1">The sequence shown here is derived from an EMBL/GenBank/DDBJ whole genome shotgun (WGS) entry which is preliminary data.</text>
</comment>
<evidence type="ECO:0000313" key="1">
    <source>
        <dbReference type="EMBL" id="GAA6167445.1"/>
    </source>
</evidence>
<keyword evidence="2" id="KW-1185">Reference proteome</keyword>
<dbReference type="Proteomes" id="UP001465153">
    <property type="component" value="Unassembled WGS sequence"/>
</dbReference>
<protein>
    <submittedName>
        <fullName evidence="1">Uncharacterized protein</fullName>
    </submittedName>
</protein>
<name>A0ABQ0A771_9GAMM</name>
<dbReference type="EMBL" id="BAABWN010000003">
    <property type="protein sequence ID" value="GAA6167445.1"/>
    <property type="molecule type" value="Genomic_DNA"/>
</dbReference>
<proteinExistence type="predicted"/>
<sequence>MPARSCLQDNQAVFMNRRKGEDRRLEQDRCRDMSVDLYHRKRRKTVDRRASNRTLVDDVNAFYDL</sequence>
<evidence type="ECO:0000313" key="2">
    <source>
        <dbReference type="Proteomes" id="UP001465153"/>
    </source>
</evidence>
<gene>
    <name evidence="1" type="ORF">NBRC116591_12550</name>
</gene>
<dbReference type="RefSeq" id="WP_233088531.1">
    <property type="nucleotide sequence ID" value="NZ_BAABWN010000003.1"/>
</dbReference>
<accession>A0ABQ0A771</accession>
<organism evidence="1 2">
    <name type="scientific">Sessilibacter corallicola</name>
    <dbReference type="NCBI Taxonomy" id="2904075"/>
    <lineage>
        <taxon>Bacteria</taxon>
        <taxon>Pseudomonadati</taxon>
        <taxon>Pseudomonadota</taxon>
        <taxon>Gammaproteobacteria</taxon>
        <taxon>Cellvibrionales</taxon>
        <taxon>Cellvibrionaceae</taxon>
        <taxon>Sessilibacter</taxon>
    </lineage>
</organism>
<reference evidence="1 2" key="1">
    <citation type="submission" date="2024-04" db="EMBL/GenBank/DDBJ databases">
        <title>Draft genome sequence of Sessilibacter corallicola NBRC 116591.</title>
        <authorList>
            <person name="Miyakawa T."/>
            <person name="Kusuya Y."/>
            <person name="Miura T."/>
        </authorList>
    </citation>
    <scope>NUCLEOTIDE SEQUENCE [LARGE SCALE GENOMIC DNA]</scope>
    <source>
        <strain evidence="1 2">KU-00831-HH</strain>
    </source>
</reference>